<organism evidence="11 12">
    <name type="scientific">Dioscorea zingiberensis</name>
    <dbReference type="NCBI Taxonomy" id="325984"/>
    <lineage>
        <taxon>Eukaryota</taxon>
        <taxon>Viridiplantae</taxon>
        <taxon>Streptophyta</taxon>
        <taxon>Embryophyta</taxon>
        <taxon>Tracheophyta</taxon>
        <taxon>Spermatophyta</taxon>
        <taxon>Magnoliopsida</taxon>
        <taxon>Liliopsida</taxon>
        <taxon>Dioscoreales</taxon>
        <taxon>Dioscoreaceae</taxon>
        <taxon>Dioscorea</taxon>
    </lineage>
</organism>
<dbReference type="GO" id="GO:0003700">
    <property type="term" value="F:DNA-binding transcription factor activity"/>
    <property type="evidence" value="ECO:0007669"/>
    <property type="project" value="InterPro"/>
</dbReference>
<dbReference type="AlphaFoldDB" id="A0A9D5CEW1"/>
<dbReference type="PANTHER" id="PTHR10015">
    <property type="entry name" value="HEAT SHOCK TRANSCRIPTION FACTOR"/>
    <property type="match status" value="1"/>
</dbReference>
<evidence type="ECO:0000256" key="7">
    <source>
        <dbReference type="ARBA" id="ARBA00023163"/>
    </source>
</evidence>
<keyword evidence="3" id="KW-0597">Phosphoprotein</keyword>
<comment type="subcellular location">
    <subcellularLocation>
        <location evidence="1">Nucleus</location>
    </subcellularLocation>
</comment>
<dbReference type="EMBL" id="JAGGNH010000005">
    <property type="protein sequence ID" value="KAJ0971453.1"/>
    <property type="molecule type" value="Genomic_DNA"/>
</dbReference>
<dbReference type="PANTHER" id="PTHR10015:SF328">
    <property type="entry name" value="HEAT STRESS TRANSCRIPTION FACTOR C-2A"/>
    <property type="match status" value="1"/>
</dbReference>
<accession>A0A9D5CEW1</accession>
<evidence type="ECO:0000256" key="9">
    <source>
        <dbReference type="RuleBase" id="RU004020"/>
    </source>
</evidence>
<dbReference type="GO" id="GO:0034605">
    <property type="term" value="P:cellular response to heat"/>
    <property type="evidence" value="ECO:0007669"/>
    <property type="project" value="TreeGrafter"/>
</dbReference>
<gene>
    <name evidence="11" type="ORF">J5N97_019412</name>
</gene>
<comment type="similarity">
    <text evidence="9">Belongs to the HSF family.</text>
</comment>
<keyword evidence="5" id="KW-0346">Stress response</keyword>
<sequence length="257" mass="29075">MAAAPFVMKTYKMVDDPATDMVISWGVENNSFVVLDPFAFSQTLLPAHFKHSNFSSFVRQLNTYGFRKVDPDKWEFAHASFLRGQTHLLSNIVRRNSNNNNNGKRKLQGEYFCEEDQDEEEKVAVAVEVVKLKQAQHDTDQEIHRMWARLRDAERKPKQMLGFLVRVLKNPLLLDRLMAHRAGEQIQEKRARLRIDAGSDDGSGSFLDLDHDDVAPFFGGPEPIVYHDFGIGTEVVGVGAGDQEAHQPFAFTVTNGV</sequence>
<dbReference type="FunFam" id="1.10.10.10:FF:000037">
    <property type="entry name" value="Heat stress transcription factor B-4"/>
    <property type="match status" value="1"/>
</dbReference>
<dbReference type="SMART" id="SM00415">
    <property type="entry name" value="HSF"/>
    <property type="match status" value="1"/>
</dbReference>
<keyword evidence="6" id="KW-0238">DNA-binding</keyword>
<name>A0A9D5CEW1_9LILI</name>
<dbReference type="GO" id="GO:0006357">
    <property type="term" value="P:regulation of transcription by RNA polymerase II"/>
    <property type="evidence" value="ECO:0007669"/>
    <property type="project" value="TreeGrafter"/>
</dbReference>
<evidence type="ECO:0000256" key="2">
    <source>
        <dbReference type="ARBA" id="ARBA00011233"/>
    </source>
</evidence>
<evidence type="ECO:0000313" key="12">
    <source>
        <dbReference type="Proteomes" id="UP001085076"/>
    </source>
</evidence>
<reference evidence="11" key="2">
    <citation type="journal article" date="2022" name="Hortic Res">
        <title>The genome of Dioscorea zingiberensis sheds light on the biosynthesis, origin and evolution of the medicinally important diosgenin saponins.</title>
        <authorList>
            <person name="Li Y."/>
            <person name="Tan C."/>
            <person name="Li Z."/>
            <person name="Guo J."/>
            <person name="Li S."/>
            <person name="Chen X."/>
            <person name="Wang C."/>
            <person name="Dai X."/>
            <person name="Yang H."/>
            <person name="Song W."/>
            <person name="Hou L."/>
            <person name="Xu J."/>
            <person name="Tong Z."/>
            <person name="Xu A."/>
            <person name="Yuan X."/>
            <person name="Wang W."/>
            <person name="Yang Q."/>
            <person name="Chen L."/>
            <person name="Sun Z."/>
            <person name="Wang K."/>
            <person name="Pan B."/>
            <person name="Chen J."/>
            <person name="Bao Y."/>
            <person name="Liu F."/>
            <person name="Qi X."/>
            <person name="Gang D.R."/>
            <person name="Wen J."/>
            <person name="Li J."/>
        </authorList>
    </citation>
    <scope>NUCLEOTIDE SEQUENCE</scope>
    <source>
        <strain evidence="11">Dzin_1.0</strain>
    </source>
</reference>
<dbReference type="Gene3D" id="1.10.10.10">
    <property type="entry name" value="Winged helix-like DNA-binding domain superfamily/Winged helix DNA-binding domain"/>
    <property type="match status" value="1"/>
</dbReference>
<dbReference type="PROSITE" id="PS00434">
    <property type="entry name" value="HSF_DOMAIN"/>
    <property type="match status" value="1"/>
</dbReference>
<keyword evidence="4" id="KW-0805">Transcription regulation</keyword>
<dbReference type="SUPFAM" id="SSF46785">
    <property type="entry name" value="Winged helix' DNA-binding domain"/>
    <property type="match status" value="1"/>
</dbReference>
<evidence type="ECO:0000256" key="6">
    <source>
        <dbReference type="ARBA" id="ARBA00023125"/>
    </source>
</evidence>
<proteinExistence type="inferred from homology"/>
<evidence type="ECO:0000256" key="4">
    <source>
        <dbReference type="ARBA" id="ARBA00023015"/>
    </source>
</evidence>
<feature type="domain" description="HSF-type DNA-binding" evidence="10">
    <location>
        <begin position="45"/>
        <end position="69"/>
    </location>
</feature>
<evidence type="ECO:0000259" key="10">
    <source>
        <dbReference type="PROSITE" id="PS00434"/>
    </source>
</evidence>
<dbReference type="GO" id="GO:0005634">
    <property type="term" value="C:nucleus"/>
    <property type="evidence" value="ECO:0007669"/>
    <property type="project" value="UniProtKB-SubCell"/>
</dbReference>
<evidence type="ECO:0000256" key="8">
    <source>
        <dbReference type="ARBA" id="ARBA00023242"/>
    </source>
</evidence>
<dbReference type="PRINTS" id="PR00056">
    <property type="entry name" value="HSFDOMAIN"/>
</dbReference>
<dbReference type="InterPro" id="IPR036390">
    <property type="entry name" value="WH_DNA-bd_sf"/>
</dbReference>
<keyword evidence="12" id="KW-1185">Reference proteome</keyword>
<evidence type="ECO:0000256" key="5">
    <source>
        <dbReference type="ARBA" id="ARBA00023016"/>
    </source>
</evidence>
<evidence type="ECO:0000256" key="3">
    <source>
        <dbReference type="ARBA" id="ARBA00022553"/>
    </source>
</evidence>
<dbReference type="OrthoDB" id="60033at2759"/>
<comment type="subunit">
    <text evidence="2">Homotrimer.</text>
</comment>
<reference evidence="11" key="1">
    <citation type="submission" date="2021-03" db="EMBL/GenBank/DDBJ databases">
        <authorList>
            <person name="Li Z."/>
            <person name="Yang C."/>
        </authorList>
    </citation>
    <scope>NUCLEOTIDE SEQUENCE</scope>
    <source>
        <strain evidence="11">Dzin_1.0</strain>
        <tissue evidence="11">Leaf</tissue>
    </source>
</reference>
<comment type="caution">
    <text evidence="11">The sequence shown here is derived from an EMBL/GenBank/DDBJ whole genome shotgun (WGS) entry which is preliminary data.</text>
</comment>
<evidence type="ECO:0000313" key="11">
    <source>
        <dbReference type="EMBL" id="KAJ0971453.1"/>
    </source>
</evidence>
<dbReference type="GO" id="GO:0000978">
    <property type="term" value="F:RNA polymerase II cis-regulatory region sequence-specific DNA binding"/>
    <property type="evidence" value="ECO:0007669"/>
    <property type="project" value="TreeGrafter"/>
</dbReference>
<dbReference type="InterPro" id="IPR000232">
    <property type="entry name" value="HSF_DNA-bd"/>
</dbReference>
<dbReference type="Proteomes" id="UP001085076">
    <property type="component" value="Miscellaneous, Linkage group lg05"/>
</dbReference>
<evidence type="ECO:0000256" key="1">
    <source>
        <dbReference type="ARBA" id="ARBA00004123"/>
    </source>
</evidence>
<keyword evidence="7" id="KW-0804">Transcription</keyword>
<dbReference type="InterPro" id="IPR036388">
    <property type="entry name" value="WH-like_DNA-bd_sf"/>
</dbReference>
<keyword evidence="8" id="KW-0539">Nucleus</keyword>
<dbReference type="Pfam" id="PF00447">
    <property type="entry name" value="HSF_DNA-bind"/>
    <property type="match status" value="1"/>
</dbReference>
<protein>
    <recommendedName>
        <fullName evidence="10">HSF-type DNA-binding domain-containing protein</fullName>
    </recommendedName>
</protein>